<feature type="compositionally biased region" description="Polar residues" evidence="1">
    <location>
        <begin position="210"/>
        <end position="225"/>
    </location>
</feature>
<organism evidence="2 3">
    <name type="scientific">Rhododendron simsii</name>
    <name type="common">Sims's rhododendron</name>
    <dbReference type="NCBI Taxonomy" id="118357"/>
    <lineage>
        <taxon>Eukaryota</taxon>
        <taxon>Viridiplantae</taxon>
        <taxon>Streptophyta</taxon>
        <taxon>Embryophyta</taxon>
        <taxon>Tracheophyta</taxon>
        <taxon>Spermatophyta</taxon>
        <taxon>Magnoliopsida</taxon>
        <taxon>eudicotyledons</taxon>
        <taxon>Gunneridae</taxon>
        <taxon>Pentapetalae</taxon>
        <taxon>asterids</taxon>
        <taxon>Ericales</taxon>
        <taxon>Ericaceae</taxon>
        <taxon>Ericoideae</taxon>
        <taxon>Rhodoreae</taxon>
        <taxon>Rhododendron</taxon>
    </lineage>
</organism>
<dbReference type="AlphaFoldDB" id="A0A834LCU4"/>
<proteinExistence type="predicted"/>
<sequence>MICLTFEERKNFTFEEGRDSKPIYGIINWWRPSSPAKSGNGRSPFRGANRGEDTNRHSNSERDLEVRDLEITGFQEQIGDTGENEAFQAGNSQQILPFKKNSAAKGNLKPRALGPSLEQEEASRPNFCLDPITLTLVRNEPTIPSPHKPNLIGDQKAKSSTIISVDPLIPTNTNTQISPLVPHITISTDPNINPPTRTINIPTPDPNFLRHSNTALPKNPQFENPTQLISSHEFSEGVFSSGLAPSSQKKRGRPVGSKSKSDKRRGQIPQSVGSKSVNEVSSSSGATVRVGSKRPSSVGDNRSSACDGDEVCSPAKKPRLGGGNSEASQDSVMDEAFATDTVEEASRNWPQDVK</sequence>
<evidence type="ECO:0000313" key="3">
    <source>
        <dbReference type="Proteomes" id="UP000626092"/>
    </source>
</evidence>
<feature type="compositionally biased region" description="Polar residues" evidence="1">
    <location>
        <begin position="294"/>
        <end position="304"/>
    </location>
</feature>
<feature type="compositionally biased region" description="Low complexity" evidence="1">
    <location>
        <begin position="188"/>
        <end position="202"/>
    </location>
</feature>
<feature type="region of interest" description="Disordered" evidence="1">
    <location>
        <begin position="35"/>
        <end position="64"/>
    </location>
</feature>
<feature type="region of interest" description="Disordered" evidence="1">
    <location>
        <begin position="238"/>
        <end position="354"/>
    </location>
</feature>
<name>A0A834LCU4_RHOSS</name>
<evidence type="ECO:0000313" key="2">
    <source>
        <dbReference type="EMBL" id="KAF7130395.1"/>
    </source>
</evidence>
<dbReference type="Proteomes" id="UP000626092">
    <property type="component" value="Unassembled WGS sequence"/>
</dbReference>
<reference evidence="2" key="1">
    <citation type="submission" date="2019-11" db="EMBL/GenBank/DDBJ databases">
        <authorList>
            <person name="Liu Y."/>
            <person name="Hou J."/>
            <person name="Li T.-Q."/>
            <person name="Guan C.-H."/>
            <person name="Wu X."/>
            <person name="Wu H.-Z."/>
            <person name="Ling F."/>
            <person name="Zhang R."/>
            <person name="Shi X.-G."/>
            <person name="Ren J.-P."/>
            <person name="Chen E.-F."/>
            <person name="Sun J.-M."/>
        </authorList>
    </citation>
    <scope>NUCLEOTIDE SEQUENCE</scope>
    <source>
        <strain evidence="2">Adult_tree_wgs_1</strain>
        <tissue evidence="2">Leaves</tissue>
    </source>
</reference>
<feature type="compositionally biased region" description="Basic and acidic residues" evidence="1">
    <location>
        <begin position="49"/>
        <end position="64"/>
    </location>
</feature>
<accession>A0A834LCU4</accession>
<dbReference type="EMBL" id="WJXA01000010">
    <property type="protein sequence ID" value="KAF7130395.1"/>
    <property type="molecule type" value="Genomic_DNA"/>
</dbReference>
<keyword evidence="3" id="KW-1185">Reference proteome</keyword>
<protein>
    <submittedName>
        <fullName evidence="2">Uncharacterized protein</fullName>
    </submittedName>
</protein>
<comment type="caution">
    <text evidence="2">The sequence shown here is derived from an EMBL/GenBank/DDBJ whole genome shotgun (WGS) entry which is preliminary data.</text>
</comment>
<feature type="compositionally biased region" description="Low complexity" evidence="1">
    <location>
        <begin position="271"/>
        <end position="284"/>
    </location>
</feature>
<evidence type="ECO:0000256" key="1">
    <source>
        <dbReference type="SAM" id="MobiDB-lite"/>
    </source>
</evidence>
<gene>
    <name evidence="2" type="ORF">RHSIM_Rhsim10G0093400</name>
</gene>
<feature type="region of interest" description="Disordered" evidence="1">
    <location>
        <begin position="186"/>
        <end position="225"/>
    </location>
</feature>